<dbReference type="GO" id="GO:0003700">
    <property type="term" value="F:DNA-binding transcription factor activity"/>
    <property type="evidence" value="ECO:0007669"/>
    <property type="project" value="InterPro"/>
</dbReference>
<dbReference type="Proteomes" id="UP000541185">
    <property type="component" value="Unassembled WGS sequence"/>
</dbReference>
<dbReference type="SMART" id="SM00895">
    <property type="entry name" value="FCD"/>
    <property type="match status" value="1"/>
</dbReference>
<name>A0A848HGI2_9BURK</name>
<evidence type="ECO:0000313" key="5">
    <source>
        <dbReference type="EMBL" id="NML48539.1"/>
    </source>
</evidence>
<feature type="domain" description="HTH gntR-type" evidence="4">
    <location>
        <begin position="1"/>
        <end position="68"/>
    </location>
</feature>
<accession>A0A848HGI2</accession>
<reference evidence="5 6" key="1">
    <citation type="submission" date="2020-04" db="EMBL/GenBank/DDBJ databases">
        <title>Ramlibacter sp. G-1-2-2 isolated from soil.</title>
        <authorList>
            <person name="Dahal R.H."/>
        </authorList>
    </citation>
    <scope>NUCLEOTIDE SEQUENCE [LARGE SCALE GENOMIC DNA]</scope>
    <source>
        <strain evidence="5 6">G-1-2-2</strain>
    </source>
</reference>
<dbReference type="InterPro" id="IPR008920">
    <property type="entry name" value="TF_FadR/GntR_C"/>
</dbReference>
<dbReference type="Pfam" id="PF00392">
    <property type="entry name" value="GntR"/>
    <property type="match status" value="1"/>
</dbReference>
<dbReference type="InterPro" id="IPR036390">
    <property type="entry name" value="WH_DNA-bd_sf"/>
</dbReference>
<evidence type="ECO:0000256" key="3">
    <source>
        <dbReference type="ARBA" id="ARBA00023163"/>
    </source>
</evidence>
<dbReference type="GO" id="GO:0003677">
    <property type="term" value="F:DNA binding"/>
    <property type="evidence" value="ECO:0007669"/>
    <property type="project" value="UniProtKB-KW"/>
</dbReference>
<gene>
    <name evidence="5" type="ORF">HHL11_32645</name>
</gene>
<dbReference type="Gene3D" id="1.20.120.530">
    <property type="entry name" value="GntR ligand-binding domain-like"/>
    <property type="match status" value="1"/>
</dbReference>
<dbReference type="SUPFAM" id="SSF46785">
    <property type="entry name" value="Winged helix' DNA-binding domain"/>
    <property type="match status" value="1"/>
</dbReference>
<evidence type="ECO:0000256" key="2">
    <source>
        <dbReference type="ARBA" id="ARBA00023125"/>
    </source>
</evidence>
<protein>
    <submittedName>
        <fullName evidence="5">GntR family transcriptional regulator</fullName>
    </submittedName>
</protein>
<dbReference type="EMBL" id="JABBFX010000006">
    <property type="protein sequence ID" value="NML48539.1"/>
    <property type="molecule type" value="Genomic_DNA"/>
</dbReference>
<dbReference type="PROSITE" id="PS50949">
    <property type="entry name" value="HTH_GNTR"/>
    <property type="match status" value="1"/>
</dbReference>
<dbReference type="PANTHER" id="PTHR43537:SF53">
    <property type="entry name" value="HTH-TYPE TRANSCRIPTIONAL REPRESSOR NANR"/>
    <property type="match status" value="1"/>
</dbReference>
<comment type="caution">
    <text evidence="5">The sequence shown here is derived from an EMBL/GenBank/DDBJ whole genome shotgun (WGS) entry which is preliminary data.</text>
</comment>
<dbReference type="AlphaFoldDB" id="A0A848HGI2"/>
<dbReference type="PANTHER" id="PTHR43537">
    <property type="entry name" value="TRANSCRIPTIONAL REGULATOR, GNTR FAMILY"/>
    <property type="match status" value="1"/>
</dbReference>
<organism evidence="5 6">
    <name type="scientific">Ramlibacter agri</name>
    <dbReference type="NCBI Taxonomy" id="2728837"/>
    <lineage>
        <taxon>Bacteria</taxon>
        <taxon>Pseudomonadati</taxon>
        <taxon>Pseudomonadota</taxon>
        <taxon>Betaproteobacteria</taxon>
        <taxon>Burkholderiales</taxon>
        <taxon>Comamonadaceae</taxon>
        <taxon>Ramlibacter</taxon>
    </lineage>
</organism>
<dbReference type="Pfam" id="PF07729">
    <property type="entry name" value="FCD"/>
    <property type="match status" value="1"/>
</dbReference>
<evidence type="ECO:0000256" key="1">
    <source>
        <dbReference type="ARBA" id="ARBA00023015"/>
    </source>
</evidence>
<dbReference type="InterPro" id="IPR011711">
    <property type="entry name" value="GntR_C"/>
</dbReference>
<dbReference type="SMART" id="SM00345">
    <property type="entry name" value="HTH_GNTR"/>
    <property type="match status" value="1"/>
</dbReference>
<proteinExistence type="predicted"/>
<evidence type="ECO:0000259" key="4">
    <source>
        <dbReference type="PROSITE" id="PS50949"/>
    </source>
</evidence>
<keyword evidence="2" id="KW-0238">DNA-binding</keyword>
<sequence>MPTSADICDRIIEATLARKLAPGAHLGEVQLATLFACSRTVVREALTALAARRIVEVTARRGWFLVQPDAEDAQATFEARRAIETGVLRCARAVSPGAVEELRAHVQRQRDALANDDAGLRSTLLGDFHVCLARALGGPLLAAILRDLTVRTTLVAMHHQSPQEAEASCAEHAAIVDALAAGDLAAAESAMAAHLGTWDRKLHVPPRAHGLAALRHALQPAAPQAIVPIS</sequence>
<evidence type="ECO:0000313" key="6">
    <source>
        <dbReference type="Proteomes" id="UP000541185"/>
    </source>
</evidence>
<dbReference type="RefSeq" id="WP_169422881.1">
    <property type="nucleotide sequence ID" value="NZ_JABBFX010000006.1"/>
</dbReference>
<dbReference type="InterPro" id="IPR036388">
    <property type="entry name" value="WH-like_DNA-bd_sf"/>
</dbReference>
<dbReference type="SUPFAM" id="SSF48008">
    <property type="entry name" value="GntR ligand-binding domain-like"/>
    <property type="match status" value="1"/>
</dbReference>
<dbReference type="InterPro" id="IPR000524">
    <property type="entry name" value="Tscrpt_reg_HTH_GntR"/>
</dbReference>
<keyword evidence="1" id="KW-0805">Transcription regulation</keyword>
<keyword evidence="6" id="KW-1185">Reference proteome</keyword>
<keyword evidence="3" id="KW-0804">Transcription</keyword>
<dbReference type="Gene3D" id="1.10.10.10">
    <property type="entry name" value="Winged helix-like DNA-binding domain superfamily/Winged helix DNA-binding domain"/>
    <property type="match status" value="1"/>
</dbReference>